<keyword evidence="1" id="KW-0378">Hydrolase</keyword>
<reference evidence="3 4" key="1">
    <citation type="submission" date="2022-12" db="EMBL/GenBank/DDBJ databases">
        <title>Chitinophagaceae gen. sp. nov., a new member of the family Chitinophagaceae, isolated from soil in a chemical factory.</title>
        <authorList>
            <person name="Ke Z."/>
        </authorList>
    </citation>
    <scope>NUCLEOTIDE SEQUENCE [LARGE SCALE GENOMIC DNA]</scope>
    <source>
        <strain evidence="3 4">LY-5</strain>
    </source>
</reference>
<dbReference type="GO" id="GO:0004519">
    <property type="term" value="F:endonuclease activity"/>
    <property type="evidence" value="ECO:0007669"/>
    <property type="project" value="UniProtKB-KW"/>
</dbReference>
<sequence length="138" mass="15455">MLDIFKRLQKDLKMHDLFPSIPNKCACGCGKSLAGKQSRWASPECSELAYSEFAVIKGNISMIRKRLYEAQSGFCQMCGVQSDVWHADHIKPVYLGGGACDLSNFQTLCLDCHKEKTSNQGALHRSAHHLYIYVDIIS</sequence>
<evidence type="ECO:0000259" key="2">
    <source>
        <dbReference type="SMART" id="SM00507"/>
    </source>
</evidence>
<keyword evidence="4" id="KW-1185">Reference proteome</keyword>
<dbReference type="Proteomes" id="UP001210231">
    <property type="component" value="Unassembled WGS sequence"/>
</dbReference>
<gene>
    <name evidence="3" type="ORF">O3P16_07615</name>
</gene>
<dbReference type="CDD" id="cd00085">
    <property type="entry name" value="HNHc"/>
    <property type="match status" value="1"/>
</dbReference>
<dbReference type="Pfam" id="PF01844">
    <property type="entry name" value="HNH"/>
    <property type="match status" value="1"/>
</dbReference>
<dbReference type="PANTHER" id="PTHR45766">
    <property type="entry name" value="DNA ANNEALING HELICASE AND ENDONUCLEASE ZRANB3 FAMILY MEMBER"/>
    <property type="match status" value="1"/>
</dbReference>
<organism evidence="3 4">
    <name type="scientific">Polluticaenibacter yanchengensis</name>
    <dbReference type="NCBI Taxonomy" id="3014562"/>
    <lineage>
        <taxon>Bacteria</taxon>
        <taxon>Pseudomonadati</taxon>
        <taxon>Bacteroidota</taxon>
        <taxon>Chitinophagia</taxon>
        <taxon>Chitinophagales</taxon>
        <taxon>Chitinophagaceae</taxon>
        <taxon>Polluticaenibacter</taxon>
    </lineage>
</organism>
<keyword evidence="3" id="KW-0540">Nuclease</keyword>
<name>A0ABT4UIN5_9BACT</name>
<dbReference type="Gene3D" id="1.10.30.50">
    <property type="match status" value="1"/>
</dbReference>
<accession>A0ABT4UIN5</accession>
<evidence type="ECO:0000256" key="1">
    <source>
        <dbReference type="ARBA" id="ARBA00022801"/>
    </source>
</evidence>
<proteinExistence type="predicted"/>
<comment type="caution">
    <text evidence="3">The sequence shown here is derived from an EMBL/GenBank/DDBJ whole genome shotgun (WGS) entry which is preliminary data.</text>
</comment>
<dbReference type="RefSeq" id="WP_407030997.1">
    <property type="nucleotide sequence ID" value="NZ_JAQGEF010000007.1"/>
</dbReference>
<protein>
    <submittedName>
        <fullName evidence="3">HNH endonuclease signature motif containing protein</fullName>
    </submittedName>
</protein>
<evidence type="ECO:0000313" key="4">
    <source>
        <dbReference type="Proteomes" id="UP001210231"/>
    </source>
</evidence>
<evidence type="ECO:0000313" key="3">
    <source>
        <dbReference type="EMBL" id="MDA3614671.1"/>
    </source>
</evidence>
<dbReference type="InterPro" id="IPR003615">
    <property type="entry name" value="HNH_nuc"/>
</dbReference>
<feature type="domain" description="HNH nuclease" evidence="2">
    <location>
        <begin position="64"/>
        <end position="114"/>
    </location>
</feature>
<dbReference type="SMART" id="SM00507">
    <property type="entry name" value="HNHc"/>
    <property type="match status" value="1"/>
</dbReference>
<dbReference type="EMBL" id="JAQGEF010000007">
    <property type="protein sequence ID" value="MDA3614671.1"/>
    <property type="molecule type" value="Genomic_DNA"/>
</dbReference>
<keyword evidence="3" id="KW-0255">Endonuclease</keyword>
<dbReference type="InterPro" id="IPR002711">
    <property type="entry name" value="HNH"/>
</dbReference>
<dbReference type="PANTHER" id="PTHR45766:SF6">
    <property type="entry name" value="SWI_SNF-RELATED MATRIX-ASSOCIATED ACTIN-DEPENDENT REGULATOR OF CHROMATIN SUBFAMILY A-LIKE PROTEIN 1"/>
    <property type="match status" value="1"/>
</dbReference>